<protein>
    <submittedName>
        <fullName evidence="1">N-acetylglucosamine-6-phosphate deacetylase</fullName>
    </submittedName>
</protein>
<reference evidence="1" key="1">
    <citation type="journal article" date="2020" name="mSystems">
        <title>Genome- and Community-Level Interaction Insights into Carbon Utilization and Element Cycling Functions of Hydrothermarchaeota in Hydrothermal Sediment.</title>
        <authorList>
            <person name="Zhou Z."/>
            <person name="Liu Y."/>
            <person name="Xu W."/>
            <person name="Pan J."/>
            <person name="Luo Z.H."/>
            <person name="Li M."/>
        </authorList>
    </citation>
    <scope>NUCLEOTIDE SEQUENCE [LARGE SCALE GENOMIC DNA]</scope>
    <source>
        <strain evidence="1">HyVt-456</strain>
    </source>
</reference>
<dbReference type="EMBL" id="DRLD01000362">
    <property type="protein sequence ID" value="HED11568.1"/>
    <property type="molecule type" value="Genomic_DNA"/>
</dbReference>
<dbReference type="Gene3D" id="3.20.20.140">
    <property type="entry name" value="Metal-dependent hydrolases"/>
    <property type="match status" value="1"/>
</dbReference>
<dbReference type="SUPFAM" id="SSF51556">
    <property type="entry name" value="Metallo-dependent hydrolases"/>
    <property type="match status" value="1"/>
</dbReference>
<evidence type="ECO:0000313" key="1">
    <source>
        <dbReference type="EMBL" id="HED11568.1"/>
    </source>
</evidence>
<sequence length="52" mass="5282">MKAPGFVDLQVNGYAGVDFHDPSTTVADVLICAEALARAGTAGFLATITTSP</sequence>
<feature type="non-terminal residue" evidence="1">
    <location>
        <position position="52"/>
    </location>
</feature>
<comment type="caution">
    <text evidence="1">The sequence shown here is derived from an EMBL/GenBank/DDBJ whole genome shotgun (WGS) entry which is preliminary data.</text>
</comment>
<organism evidence="1">
    <name type="scientific">Caldithrix abyssi</name>
    <dbReference type="NCBI Taxonomy" id="187145"/>
    <lineage>
        <taxon>Bacteria</taxon>
        <taxon>Pseudomonadati</taxon>
        <taxon>Calditrichota</taxon>
        <taxon>Calditrichia</taxon>
        <taxon>Calditrichales</taxon>
        <taxon>Calditrichaceae</taxon>
        <taxon>Caldithrix</taxon>
    </lineage>
</organism>
<dbReference type="Proteomes" id="UP000886005">
    <property type="component" value="Unassembled WGS sequence"/>
</dbReference>
<dbReference type="AlphaFoldDB" id="A0A7V1LP45"/>
<name>A0A7V1LP45_CALAY</name>
<proteinExistence type="predicted"/>
<dbReference type="InterPro" id="IPR032466">
    <property type="entry name" value="Metal_Hydrolase"/>
</dbReference>
<gene>
    <name evidence="1" type="ORF">ENJ10_12830</name>
</gene>
<accession>A0A7V1LP45</accession>